<proteinExistence type="predicted"/>
<evidence type="ECO:0000313" key="3">
    <source>
        <dbReference type="Proteomes" id="UP001237642"/>
    </source>
</evidence>
<reference evidence="2" key="2">
    <citation type="submission" date="2023-05" db="EMBL/GenBank/DDBJ databases">
        <authorList>
            <person name="Schelkunov M.I."/>
        </authorList>
    </citation>
    <scope>NUCLEOTIDE SEQUENCE</scope>
    <source>
        <strain evidence="2">Hsosn_3</strain>
        <tissue evidence="2">Leaf</tissue>
    </source>
</reference>
<feature type="domain" description="Single-stranded DNA binding protein Ssb-like OB fold" evidence="1">
    <location>
        <begin position="214"/>
        <end position="273"/>
    </location>
</feature>
<reference evidence="2" key="1">
    <citation type="submission" date="2023-02" db="EMBL/GenBank/DDBJ databases">
        <title>Genome of toxic invasive species Heracleum sosnowskyi carries increased number of genes despite the absence of recent whole-genome duplications.</title>
        <authorList>
            <person name="Schelkunov M."/>
            <person name="Shtratnikova V."/>
            <person name="Makarenko M."/>
            <person name="Klepikova A."/>
            <person name="Omelchenko D."/>
            <person name="Novikova G."/>
            <person name="Obukhova E."/>
            <person name="Bogdanov V."/>
            <person name="Penin A."/>
            <person name="Logacheva M."/>
        </authorList>
    </citation>
    <scope>NUCLEOTIDE SEQUENCE</scope>
    <source>
        <strain evidence="2">Hsosn_3</strain>
        <tissue evidence="2">Leaf</tissue>
    </source>
</reference>
<gene>
    <name evidence="2" type="ORF">POM88_027857</name>
</gene>
<dbReference type="SUPFAM" id="SSF50249">
    <property type="entry name" value="Nucleic acid-binding proteins"/>
    <property type="match status" value="1"/>
</dbReference>
<sequence>METKPGSYDFFFHVSFQTESSGFLGLFARSNNFPVCISSGEGKGGDKEKILVLNPDLWNFVDPQYKKGKNIETYGFDFGFYEKEGYCFEVLQSAVDVIACMDVTNDVTLRSAVSRMIVVFSMSCFCKESLEFVQQLIDNRDWFGVLEDSLLIRSRTGGRFLGEEIRVVVGRDRWPGRKVELLVFLTVCNLNANLKGKFHMLVKVVSNERVPVLRKNLKVHHCVIGDSSGLVVFKAVDEQVELFTTGITVMLLGANVQIFQGKIYVVVDKNGSIVDDCAVEDDFEVNMDVPNKTG</sequence>
<evidence type="ECO:0000259" key="1">
    <source>
        <dbReference type="Pfam" id="PF21473"/>
    </source>
</evidence>
<dbReference type="PANTHER" id="PTHR31472">
    <property type="entry name" value="OS05G0244600 PROTEIN"/>
    <property type="match status" value="1"/>
</dbReference>
<name>A0AAD8I9B9_9APIA</name>
<comment type="caution">
    <text evidence="2">The sequence shown here is derived from an EMBL/GenBank/DDBJ whole genome shotgun (WGS) entry which is preliminary data.</text>
</comment>
<dbReference type="InterPro" id="IPR012340">
    <property type="entry name" value="NA-bd_OB-fold"/>
</dbReference>
<protein>
    <recommendedName>
        <fullName evidence="1">Single-stranded DNA binding protein Ssb-like OB fold domain-containing protein</fullName>
    </recommendedName>
</protein>
<dbReference type="AlphaFoldDB" id="A0AAD8I9B9"/>
<organism evidence="2 3">
    <name type="scientific">Heracleum sosnowskyi</name>
    <dbReference type="NCBI Taxonomy" id="360622"/>
    <lineage>
        <taxon>Eukaryota</taxon>
        <taxon>Viridiplantae</taxon>
        <taxon>Streptophyta</taxon>
        <taxon>Embryophyta</taxon>
        <taxon>Tracheophyta</taxon>
        <taxon>Spermatophyta</taxon>
        <taxon>Magnoliopsida</taxon>
        <taxon>eudicotyledons</taxon>
        <taxon>Gunneridae</taxon>
        <taxon>Pentapetalae</taxon>
        <taxon>asterids</taxon>
        <taxon>campanulids</taxon>
        <taxon>Apiales</taxon>
        <taxon>Apiaceae</taxon>
        <taxon>Apioideae</taxon>
        <taxon>apioid superclade</taxon>
        <taxon>Tordylieae</taxon>
        <taxon>Tordyliinae</taxon>
        <taxon>Heracleum</taxon>
    </lineage>
</organism>
<keyword evidence="3" id="KW-1185">Reference proteome</keyword>
<dbReference type="Pfam" id="PF21473">
    <property type="entry name" value="OB_Ssb-like"/>
    <property type="match status" value="1"/>
</dbReference>
<dbReference type="EMBL" id="JAUIZM010000006">
    <property type="protein sequence ID" value="KAK1381113.1"/>
    <property type="molecule type" value="Genomic_DNA"/>
</dbReference>
<dbReference type="PANTHER" id="PTHR31472:SF5">
    <property type="entry name" value="OS05G0244600 PROTEIN"/>
    <property type="match status" value="1"/>
</dbReference>
<dbReference type="Proteomes" id="UP001237642">
    <property type="component" value="Unassembled WGS sequence"/>
</dbReference>
<evidence type="ECO:0000313" key="2">
    <source>
        <dbReference type="EMBL" id="KAK1381113.1"/>
    </source>
</evidence>
<dbReference type="InterPro" id="IPR048970">
    <property type="entry name" value="OB_Ssb-like"/>
</dbReference>
<accession>A0AAD8I9B9</accession>
<dbReference type="Gene3D" id="2.40.50.140">
    <property type="entry name" value="Nucleic acid-binding proteins"/>
    <property type="match status" value="1"/>
</dbReference>